<comment type="catalytic activity">
    <reaction evidence="7">
        <text>L-threonyl-[protein] + ATP = O-phospho-L-threonyl-[protein] + ADP + H(+)</text>
        <dbReference type="Rhea" id="RHEA:46608"/>
        <dbReference type="Rhea" id="RHEA-COMP:11060"/>
        <dbReference type="Rhea" id="RHEA-COMP:11605"/>
        <dbReference type="ChEBI" id="CHEBI:15378"/>
        <dbReference type="ChEBI" id="CHEBI:30013"/>
        <dbReference type="ChEBI" id="CHEBI:30616"/>
        <dbReference type="ChEBI" id="CHEBI:61977"/>
        <dbReference type="ChEBI" id="CHEBI:456216"/>
        <dbReference type="EC" id="2.7.11.1"/>
    </reaction>
</comment>
<keyword evidence="3" id="KW-0808">Transferase</keyword>
<dbReference type="GO" id="GO:0004674">
    <property type="term" value="F:protein serine/threonine kinase activity"/>
    <property type="evidence" value="ECO:0007669"/>
    <property type="project" value="UniProtKB-KW"/>
</dbReference>
<comment type="catalytic activity">
    <reaction evidence="8">
        <text>L-seryl-[protein] + ATP = O-phospho-L-seryl-[protein] + ADP + H(+)</text>
        <dbReference type="Rhea" id="RHEA:17989"/>
        <dbReference type="Rhea" id="RHEA-COMP:9863"/>
        <dbReference type="Rhea" id="RHEA-COMP:11604"/>
        <dbReference type="ChEBI" id="CHEBI:15378"/>
        <dbReference type="ChEBI" id="CHEBI:29999"/>
        <dbReference type="ChEBI" id="CHEBI:30616"/>
        <dbReference type="ChEBI" id="CHEBI:83421"/>
        <dbReference type="ChEBI" id="CHEBI:456216"/>
        <dbReference type="EC" id="2.7.11.1"/>
    </reaction>
</comment>
<evidence type="ECO:0000313" key="13">
    <source>
        <dbReference type="Proteomes" id="UP001161438"/>
    </source>
</evidence>
<proteinExistence type="predicted"/>
<keyword evidence="4 9" id="KW-0547">Nucleotide-binding</keyword>
<dbReference type="PIRSF" id="PIRSF000610">
    <property type="entry name" value="Ser/Thr_PK_YKL171w_prd"/>
    <property type="match status" value="1"/>
</dbReference>
<keyword evidence="5" id="KW-0418">Kinase</keyword>
<organism evidence="12 13">
    <name type="scientific">Saccharomyces mikatae IFO 1815</name>
    <dbReference type="NCBI Taxonomy" id="226126"/>
    <lineage>
        <taxon>Eukaryota</taxon>
        <taxon>Fungi</taxon>
        <taxon>Dikarya</taxon>
        <taxon>Ascomycota</taxon>
        <taxon>Saccharomycotina</taxon>
        <taxon>Saccharomycetes</taxon>
        <taxon>Saccharomycetales</taxon>
        <taxon>Saccharomycetaceae</taxon>
        <taxon>Saccharomyces</taxon>
    </lineage>
</organism>
<evidence type="ECO:0000256" key="8">
    <source>
        <dbReference type="ARBA" id="ARBA00048679"/>
    </source>
</evidence>
<evidence type="ECO:0000256" key="2">
    <source>
        <dbReference type="ARBA" id="ARBA00022527"/>
    </source>
</evidence>
<dbReference type="InterPro" id="IPR016241">
    <property type="entry name" value="Nnk1"/>
</dbReference>
<reference evidence="12" key="1">
    <citation type="submission" date="2022-10" db="EMBL/GenBank/DDBJ databases">
        <authorList>
            <person name="Byrne P K."/>
        </authorList>
    </citation>
    <scope>NUCLEOTIDE SEQUENCE</scope>
    <source>
        <strain evidence="12">IFO1815</strain>
    </source>
</reference>
<dbReference type="Proteomes" id="UP001161438">
    <property type="component" value="Chromosome 11"/>
</dbReference>
<evidence type="ECO:0000256" key="10">
    <source>
        <dbReference type="SAM" id="MobiDB-lite"/>
    </source>
</evidence>
<evidence type="ECO:0000256" key="9">
    <source>
        <dbReference type="PROSITE-ProRule" id="PRU10141"/>
    </source>
</evidence>
<feature type="binding site" evidence="9">
    <location>
        <position position="478"/>
    </location>
    <ligand>
        <name>ATP</name>
        <dbReference type="ChEBI" id="CHEBI:30616"/>
    </ligand>
</feature>
<keyword evidence="13" id="KW-1185">Reference proteome</keyword>
<keyword evidence="6 9" id="KW-0067">ATP-binding</keyword>
<keyword evidence="2" id="KW-0723">Serine/threonine-protein kinase</keyword>
<feature type="region of interest" description="Disordered" evidence="10">
    <location>
        <begin position="1"/>
        <end position="39"/>
    </location>
</feature>
<protein>
    <recommendedName>
        <fullName evidence="1">non-specific serine/threonine protein kinase</fullName>
        <ecNumber evidence="1">2.7.11.1</ecNumber>
    </recommendedName>
</protein>
<dbReference type="GO" id="GO:0005938">
    <property type="term" value="C:cell cortex"/>
    <property type="evidence" value="ECO:0007669"/>
    <property type="project" value="TreeGrafter"/>
</dbReference>
<dbReference type="EMBL" id="OX365767">
    <property type="protein sequence ID" value="CAI4034604.1"/>
    <property type="molecule type" value="Genomic_DNA"/>
</dbReference>
<dbReference type="PANTHER" id="PTHR24343">
    <property type="entry name" value="SERINE/THREONINE KINASE"/>
    <property type="match status" value="1"/>
</dbReference>
<name>A0AA35NDJ1_SACMI</name>
<dbReference type="InterPro" id="IPR017441">
    <property type="entry name" value="Protein_kinase_ATP_BS"/>
</dbReference>
<feature type="region of interest" description="Disordered" evidence="10">
    <location>
        <begin position="373"/>
        <end position="392"/>
    </location>
</feature>
<evidence type="ECO:0000256" key="7">
    <source>
        <dbReference type="ARBA" id="ARBA00047899"/>
    </source>
</evidence>
<evidence type="ECO:0000259" key="11">
    <source>
        <dbReference type="PROSITE" id="PS50011"/>
    </source>
</evidence>
<evidence type="ECO:0000256" key="3">
    <source>
        <dbReference type="ARBA" id="ARBA00022679"/>
    </source>
</evidence>
<dbReference type="Pfam" id="PF00069">
    <property type="entry name" value="Pkinase"/>
    <property type="match status" value="1"/>
</dbReference>
<dbReference type="PROSITE" id="PS00108">
    <property type="entry name" value="PROTEIN_KINASE_ST"/>
    <property type="match status" value="1"/>
</dbReference>
<feature type="region of interest" description="Disordered" evidence="10">
    <location>
        <begin position="81"/>
        <end position="116"/>
    </location>
</feature>
<dbReference type="InterPro" id="IPR008271">
    <property type="entry name" value="Ser/Thr_kinase_AS"/>
</dbReference>
<dbReference type="InterPro" id="IPR011009">
    <property type="entry name" value="Kinase-like_dom_sf"/>
</dbReference>
<feature type="compositionally biased region" description="Low complexity" evidence="10">
    <location>
        <begin position="10"/>
        <end position="25"/>
    </location>
</feature>
<evidence type="ECO:0000256" key="6">
    <source>
        <dbReference type="ARBA" id="ARBA00022840"/>
    </source>
</evidence>
<feature type="region of interest" description="Disordered" evidence="10">
    <location>
        <begin position="675"/>
        <end position="720"/>
    </location>
</feature>
<evidence type="ECO:0000256" key="4">
    <source>
        <dbReference type="ARBA" id="ARBA00022741"/>
    </source>
</evidence>
<accession>A0AA35NDJ1</accession>
<dbReference type="SUPFAM" id="SSF56112">
    <property type="entry name" value="Protein kinase-like (PK-like)"/>
    <property type="match status" value="1"/>
</dbReference>
<evidence type="ECO:0000256" key="1">
    <source>
        <dbReference type="ARBA" id="ARBA00012513"/>
    </source>
</evidence>
<dbReference type="EC" id="2.7.11.1" evidence="1"/>
<gene>
    <name evidence="12" type="primary">SMKI11G0500</name>
    <name evidence="12" type="ORF">SMKI_11G0500</name>
</gene>
<dbReference type="PROSITE" id="PS50011">
    <property type="entry name" value="PROTEIN_KINASE_DOM"/>
    <property type="match status" value="1"/>
</dbReference>
<feature type="compositionally biased region" description="Polar residues" evidence="10">
    <location>
        <begin position="86"/>
        <end position="95"/>
    </location>
</feature>
<dbReference type="FunFam" id="1.10.510.10:FF:001147">
    <property type="entry name" value="NNK1p Protein kinase"/>
    <property type="match status" value="1"/>
</dbReference>
<evidence type="ECO:0000313" key="12">
    <source>
        <dbReference type="EMBL" id="CAI4034604.1"/>
    </source>
</evidence>
<feature type="compositionally biased region" description="Polar residues" evidence="10">
    <location>
        <begin position="675"/>
        <end position="687"/>
    </location>
</feature>
<evidence type="ECO:0000256" key="5">
    <source>
        <dbReference type="ARBA" id="ARBA00022777"/>
    </source>
</evidence>
<dbReference type="Gene3D" id="1.10.510.10">
    <property type="entry name" value="Transferase(Phosphotransferase) domain 1"/>
    <property type="match status" value="2"/>
</dbReference>
<dbReference type="CDD" id="cd00180">
    <property type="entry name" value="PKc"/>
    <property type="match status" value="1"/>
</dbReference>
<dbReference type="PANTHER" id="PTHR24343:SF572">
    <property type="entry name" value="FATTY ACYL-COA SYNTHETASE AND RNA PROCESSING-ASSOCIATED KINASE 1-RELATED"/>
    <property type="match status" value="1"/>
</dbReference>
<dbReference type="GO" id="GO:0005524">
    <property type="term" value="F:ATP binding"/>
    <property type="evidence" value="ECO:0007669"/>
    <property type="project" value="UniProtKB-UniRule"/>
</dbReference>
<feature type="domain" description="Protein kinase" evidence="11">
    <location>
        <begin position="449"/>
        <end position="911"/>
    </location>
</feature>
<dbReference type="InterPro" id="IPR000719">
    <property type="entry name" value="Prot_kinase_dom"/>
</dbReference>
<feature type="compositionally biased region" description="Low complexity" evidence="10">
    <location>
        <begin position="373"/>
        <end position="391"/>
    </location>
</feature>
<sequence length="927" mass="103967">MFTSQRQLRQSGSPISSSQSSQRSSGKASPICGSPASNHSYGRDLQGLVGIDIPASESAFNRVNSSDTLYFRPKKIYKMEHEHPSRSTLVQLHTRSQPDDAASNQMKPEDGPRGMELADSCGKQSLYTMGAEYVPDLDFTKLVKDWQKSSDDLYEFRSSATSQVEIKDNSKTNYELWSSPDAMLSQNKLRRNSFLQDNSDSLSTEDSLLSRDLHSKVKPIPLPRSGQPIFTPLSNLEAERRSSYTTSSNNNSITQNNKFSLAKLKNSLPIQSSAVPASFDSNASSLNFLPTTTLSTLSELQISPNDMMDLIQKLPRNFLNLPYSQRKKVIIEHAPYQDYRAMMSLVKKFMLTSSRSNFSLSGFANNASVTDTAINDNNINNRNTSNISNDNYLNGRQLQRSRHGSIASQFLSSFSPSMTSIAKMNSNPLGGSAGGSVRPDDKGMEILGHRLGKIIGFGAWGIIRECFDTETGVSRVIKIVKFKGHQNIKKHVLREVAIWRTLKHNRILPLLDWKLIEDYAMYCLTERINDGTLYDLVISWDESKRSKIPFAERCRMTIFLSIQLISALKYMHSKSIVHGDIKLENCLLQKEQKKSDWKAFLCDFGMSCHFDEKHLYRDDISDENINSGNRFSKRKNGKQTDLVKYPTTNFLPDELGNDFDVCDLKYQFGHRQHQSFTPKGMVSSSSHSLKHLNQPPSSSSSNLFHKPASQPQPQHRSPFHERHKTTVLPNLGPEPSKYIGSLPYASPELLKYSDTRRSRSIEMHIYDSPDSSQSEISAVSSSSSNLSSISSSADAPVVTKSGATVNSPSNFSTDLPCIISPLGPASDIWALGVMLYTMLVGKLPFNHEFEPRLRSLIKAGDFDRFSLAQVCKFDRKRKEDMIGQGLYDTVIGCLTIDLDKRWKLEKIDEVLKKEMELSATNIGEKGI</sequence>
<dbReference type="RefSeq" id="XP_056077724.1">
    <property type="nucleotide sequence ID" value="XM_056223736.1"/>
</dbReference>
<dbReference type="AlphaFoldDB" id="A0AA35NDJ1"/>
<dbReference type="GeneID" id="80919437"/>
<dbReference type="PROSITE" id="PS00107">
    <property type="entry name" value="PROTEIN_KINASE_ATP"/>
    <property type="match status" value="1"/>
</dbReference>
<dbReference type="SMART" id="SM00220">
    <property type="entry name" value="S_TKc"/>
    <property type="match status" value="1"/>
</dbReference>